<accession>A0A418BB06</accession>
<dbReference type="InterPro" id="IPR029510">
    <property type="entry name" value="Ald_DH_CS_GLU"/>
</dbReference>
<keyword evidence="2 3" id="KW-0560">Oxidoreductase</keyword>
<name>A0A418BB06_9STRA</name>
<dbReference type="PIRSF" id="PIRSF036492">
    <property type="entry name" value="ALDH"/>
    <property type="match status" value="1"/>
</dbReference>
<protein>
    <recommendedName>
        <fullName evidence="3">Aldehyde dehydrogenase</fullName>
    </recommendedName>
</protein>
<dbReference type="Proteomes" id="UP000285060">
    <property type="component" value="Unassembled WGS sequence"/>
</dbReference>
<dbReference type="VEuPathDB" id="FungiDB:H310_13140"/>
<keyword evidence="9" id="KW-1185">Reference proteome</keyword>
<dbReference type="AlphaFoldDB" id="A0A418BB06"/>
<evidence type="ECO:0000313" key="8">
    <source>
        <dbReference type="EMBL" id="RHY35409.1"/>
    </source>
</evidence>
<feature type="domain" description="Aldehyde dehydrogenase" evidence="7">
    <location>
        <begin position="9"/>
        <end position="236"/>
    </location>
</feature>
<dbReference type="InterPro" id="IPR012394">
    <property type="entry name" value="Aldehyde_DH_NAD(P)"/>
</dbReference>
<feature type="active site" evidence="4">
    <location>
        <position position="242"/>
    </location>
</feature>
<feature type="domain" description="Aldehyde dehydrogenase" evidence="7">
    <location>
        <begin position="252"/>
        <end position="394"/>
    </location>
</feature>
<dbReference type="SUPFAM" id="SSF53720">
    <property type="entry name" value="ALDH-like"/>
    <property type="match status" value="1"/>
</dbReference>
<dbReference type="InterPro" id="IPR016161">
    <property type="entry name" value="Ald_DH/histidinol_DH"/>
</dbReference>
<evidence type="ECO:0000313" key="9">
    <source>
        <dbReference type="Proteomes" id="UP000285060"/>
    </source>
</evidence>
<evidence type="ECO:0000256" key="4">
    <source>
        <dbReference type="PIRSR" id="PIRSR036492-1"/>
    </source>
</evidence>
<comment type="similarity">
    <text evidence="1 3 6">Belongs to the aldehyde dehydrogenase family.</text>
</comment>
<dbReference type="PANTHER" id="PTHR43570:SF16">
    <property type="entry name" value="ALDEHYDE DEHYDROGENASE TYPE III, ISOFORM Q"/>
    <property type="match status" value="1"/>
</dbReference>
<gene>
    <name evidence="8" type="ORF">DYB32_000128</name>
</gene>
<dbReference type="EMBL" id="QUSY01000003">
    <property type="protein sequence ID" value="RHY35409.1"/>
    <property type="molecule type" value="Genomic_DNA"/>
</dbReference>
<dbReference type="InterPro" id="IPR016163">
    <property type="entry name" value="Ald_DH_C"/>
</dbReference>
<evidence type="ECO:0000256" key="6">
    <source>
        <dbReference type="RuleBase" id="RU003345"/>
    </source>
</evidence>
<sequence length="460" mass="50382">MASNETAVAAISKDVAALRASFGADRTRPLKFRKRQLQFLRQMLVDHEATLSNALHTDMRKDPHDVYLFEIGPILYEIQLHMDYLDDWAASRSVAVNAPCLPGQSWVVPEPLGVVLIFGTWNYPLNVTLLPLVGAISAGNCVFIRLPAEGSTDATNALLARLLAVYMDPDVVRFASGGLDVSKETLAQRYDLIFCTGSERIGKIIARAAAETLTPVVLELGGKSPTIVDATVNLEVRSTVICSPTRIPCPQHIKRIVDQDAAFVVHGGSTDATDRYIAPTIVNFKSNTAAFDASAAMADEIFGPVLPVVYYDSLSTVVARIKRSPKPLALYLFTTNKSVMDSVVQRTSSGGVCINDTMLQIGNFNLPFGGVGASGMGRYHGKYSFDTFSHEKAVMRKSFWLDLPQRYPPFTSSAVKFVRLVMTPVPRSLLRLSWWVAVMLVLLWTAQQPKAQRALAALMS</sequence>
<dbReference type="Pfam" id="PF00171">
    <property type="entry name" value="Aldedh"/>
    <property type="match status" value="2"/>
</dbReference>
<reference evidence="8 9" key="1">
    <citation type="submission" date="2018-08" db="EMBL/GenBank/DDBJ databases">
        <title>Aphanomyces genome sequencing and annotation.</title>
        <authorList>
            <person name="Minardi D."/>
            <person name="Oidtmann B."/>
            <person name="Van Der Giezen M."/>
            <person name="Studholme D.J."/>
        </authorList>
    </citation>
    <scope>NUCLEOTIDE SEQUENCE [LARGE SCALE GENOMIC DNA]</scope>
    <source>
        <strain evidence="8 9">NJM0002</strain>
    </source>
</reference>
<dbReference type="InterPro" id="IPR016162">
    <property type="entry name" value="Ald_DH_N"/>
</dbReference>
<comment type="caution">
    <text evidence="8">The sequence shown here is derived from an EMBL/GenBank/DDBJ whole genome shotgun (WGS) entry which is preliminary data.</text>
</comment>
<evidence type="ECO:0000256" key="2">
    <source>
        <dbReference type="ARBA" id="ARBA00023002"/>
    </source>
</evidence>
<dbReference type="Gene3D" id="3.40.605.10">
    <property type="entry name" value="Aldehyde Dehydrogenase, Chain A, domain 1"/>
    <property type="match status" value="2"/>
</dbReference>
<evidence type="ECO:0000256" key="3">
    <source>
        <dbReference type="PIRNR" id="PIRNR036492"/>
    </source>
</evidence>
<proteinExistence type="inferred from homology"/>
<dbReference type="Gene3D" id="3.40.309.10">
    <property type="entry name" value="Aldehyde Dehydrogenase, Chain A, domain 2"/>
    <property type="match status" value="2"/>
</dbReference>
<dbReference type="InterPro" id="IPR015590">
    <property type="entry name" value="Aldehyde_DH_dom"/>
</dbReference>
<dbReference type="GO" id="GO:0006081">
    <property type="term" value="P:aldehyde metabolic process"/>
    <property type="evidence" value="ECO:0007669"/>
    <property type="project" value="InterPro"/>
</dbReference>
<evidence type="ECO:0000256" key="1">
    <source>
        <dbReference type="ARBA" id="ARBA00009986"/>
    </source>
</evidence>
<evidence type="ECO:0000256" key="5">
    <source>
        <dbReference type="PROSITE-ProRule" id="PRU10007"/>
    </source>
</evidence>
<dbReference type="FunFam" id="3.40.605.10:FF:000004">
    <property type="entry name" value="Aldehyde dehydrogenase"/>
    <property type="match status" value="1"/>
</dbReference>
<dbReference type="PANTHER" id="PTHR43570">
    <property type="entry name" value="ALDEHYDE DEHYDROGENASE"/>
    <property type="match status" value="1"/>
</dbReference>
<dbReference type="GO" id="GO:0004029">
    <property type="term" value="F:aldehyde dehydrogenase (NAD+) activity"/>
    <property type="evidence" value="ECO:0007669"/>
    <property type="project" value="TreeGrafter"/>
</dbReference>
<feature type="active site" evidence="4 5">
    <location>
        <position position="219"/>
    </location>
</feature>
<dbReference type="GO" id="GO:0005737">
    <property type="term" value="C:cytoplasm"/>
    <property type="evidence" value="ECO:0007669"/>
    <property type="project" value="TreeGrafter"/>
</dbReference>
<organism evidence="8 9">
    <name type="scientific">Aphanomyces invadans</name>
    <dbReference type="NCBI Taxonomy" id="157072"/>
    <lineage>
        <taxon>Eukaryota</taxon>
        <taxon>Sar</taxon>
        <taxon>Stramenopiles</taxon>
        <taxon>Oomycota</taxon>
        <taxon>Saprolegniomycetes</taxon>
        <taxon>Saprolegniales</taxon>
        <taxon>Verrucalvaceae</taxon>
        <taxon>Aphanomyces</taxon>
    </lineage>
</organism>
<dbReference type="PROSITE" id="PS00687">
    <property type="entry name" value="ALDEHYDE_DEHYDR_GLU"/>
    <property type="match status" value="1"/>
</dbReference>
<evidence type="ECO:0000259" key="7">
    <source>
        <dbReference type="Pfam" id="PF00171"/>
    </source>
</evidence>